<evidence type="ECO:0000313" key="1">
    <source>
        <dbReference type="EMBL" id="UUX93201.1"/>
    </source>
</evidence>
<dbReference type="Proteomes" id="UP001060368">
    <property type="component" value="Chromosome"/>
</dbReference>
<dbReference type="PROSITE" id="PS51257">
    <property type="entry name" value="PROKAR_LIPOPROTEIN"/>
    <property type="match status" value="1"/>
</dbReference>
<dbReference type="EMBL" id="CP096115">
    <property type="protein sequence ID" value="UUX93201.1"/>
    <property type="molecule type" value="Genomic_DNA"/>
</dbReference>
<reference evidence="1" key="1">
    <citation type="submission" date="2022-04" db="EMBL/GenBank/DDBJ databases">
        <title>Complete genome of Methanoplanus endosymbiosus DSM 3599.</title>
        <authorList>
            <person name="Chen S.-C."/>
            <person name="You Y.-T."/>
            <person name="Zhou Y.-Z."/>
            <person name="Lai M.-C."/>
        </authorList>
    </citation>
    <scope>NUCLEOTIDE SEQUENCE</scope>
    <source>
        <strain evidence="1">DSM 3599</strain>
    </source>
</reference>
<accession>A0A9E7PQX8</accession>
<keyword evidence="2" id="KW-1185">Reference proteome</keyword>
<sequence length="153" mass="16937">MRIIVKTGIIITLLSVFFIAGCTDNRDGSMPGSADTANSGAEKIELYHFYTDSQCYSCVVLGELANDTVQKYYKPELDSGRLVFAHINIDDEENSEISERYGAAGSSLWIGVYNSEGEFYKEDLVGAWYRLSDPESYSEYLRGILDPLLGGSS</sequence>
<dbReference type="RefSeq" id="WP_257743341.1">
    <property type="nucleotide sequence ID" value="NZ_CP096115.1"/>
</dbReference>
<evidence type="ECO:0000313" key="2">
    <source>
        <dbReference type="Proteomes" id="UP001060368"/>
    </source>
</evidence>
<protein>
    <submittedName>
        <fullName evidence="1">Nitrophenyl compound nitroreductase subunit ArsF family protein</fullName>
    </submittedName>
</protein>
<dbReference type="InterPro" id="IPR047698">
    <property type="entry name" value="ArsF-like"/>
</dbReference>
<organism evidence="1 2">
    <name type="scientific">Methanoplanus endosymbiosus</name>
    <dbReference type="NCBI Taxonomy" id="33865"/>
    <lineage>
        <taxon>Archaea</taxon>
        <taxon>Methanobacteriati</taxon>
        <taxon>Methanobacteriota</taxon>
        <taxon>Stenosarchaea group</taxon>
        <taxon>Methanomicrobia</taxon>
        <taxon>Methanomicrobiales</taxon>
        <taxon>Methanomicrobiaceae</taxon>
        <taxon>Methanoplanus</taxon>
    </lineage>
</organism>
<dbReference type="KEGG" id="mend:L6E24_03505"/>
<dbReference type="AlphaFoldDB" id="A0A9E7PQX8"/>
<dbReference type="NCBIfam" id="NF040494">
    <property type="entry name" value="nitrored_ArsF"/>
    <property type="match status" value="1"/>
</dbReference>
<proteinExistence type="predicted"/>
<name>A0A9E7PQX8_9EURY</name>
<dbReference type="GeneID" id="74306730"/>
<gene>
    <name evidence="1" type="ORF">L6E24_03505</name>
</gene>